<keyword evidence="2" id="KW-1185">Reference proteome</keyword>
<sequence>MMGRERTTPDVLVKSRQVRLNFPPSRQPNTQNDNRRNRARRCQAVAGARGYSWLKIHRRNLNPVSDVISALK</sequence>
<reference evidence="1 2" key="1">
    <citation type="journal article" date="2016" name="PLoS Pathog.">
        <title>Biosynthesis of antibiotic leucinostatins in bio-control fungus Purpureocillium lilacinum and their inhibition on phytophthora revealed by genome mining.</title>
        <authorList>
            <person name="Wang G."/>
            <person name="Liu Z."/>
            <person name="Lin R."/>
            <person name="Li E."/>
            <person name="Mao Z."/>
            <person name="Ling J."/>
            <person name="Yang Y."/>
            <person name="Yin W.B."/>
            <person name="Xie B."/>
        </authorList>
    </citation>
    <scope>NUCLEOTIDE SEQUENCE [LARGE SCALE GENOMIC DNA]</scope>
    <source>
        <strain evidence="1">170</strain>
    </source>
</reference>
<dbReference type="Proteomes" id="UP000078397">
    <property type="component" value="Unassembled WGS sequence"/>
</dbReference>
<gene>
    <name evidence="1" type="ORF">VFPPC_17806</name>
</gene>
<dbReference type="GeneID" id="33936717"/>
<accession>A0A219AQH9</accession>
<evidence type="ECO:0000313" key="1">
    <source>
        <dbReference type="EMBL" id="OWT43001.1"/>
    </source>
</evidence>
<protein>
    <submittedName>
        <fullName evidence="1">Uncharacterized protein</fullName>
    </submittedName>
</protein>
<dbReference type="EMBL" id="LSBJ02000004">
    <property type="protein sequence ID" value="OWT43001.1"/>
    <property type="molecule type" value="Genomic_DNA"/>
</dbReference>
<comment type="caution">
    <text evidence="1">The sequence shown here is derived from an EMBL/GenBank/DDBJ whole genome shotgun (WGS) entry which is preliminary data.</text>
</comment>
<proteinExistence type="predicted"/>
<dbReference type="RefSeq" id="XP_022285459.1">
    <property type="nucleotide sequence ID" value="XM_022429487.1"/>
</dbReference>
<dbReference type="AlphaFoldDB" id="A0A219AQH9"/>
<evidence type="ECO:0000313" key="2">
    <source>
        <dbReference type="Proteomes" id="UP000078397"/>
    </source>
</evidence>
<organism evidence="1 2">
    <name type="scientific">Pochonia chlamydosporia 170</name>
    <dbReference type="NCBI Taxonomy" id="1380566"/>
    <lineage>
        <taxon>Eukaryota</taxon>
        <taxon>Fungi</taxon>
        <taxon>Dikarya</taxon>
        <taxon>Ascomycota</taxon>
        <taxon>Pezizomycotina</taxon>
        <taxon>Sordariomycetes</taxon>
        <taxon>Hypocreomycetidae</taxon>
        <taxon>Hypocreales</taxon>
        <taxon>Clavicipitaceae</taxon>
        <taxon>Pochonia</taxon>
    </lineage>
</organism>
<name>A0A219AQH9_METCM</name>
<dbReference type="KEGG" id="pchm:VFPPC_17806"/>